<name>A0A291QAD5_9ACTN</name>
<dbReference type="Proteomes" id="UP000221011">
    <property type="component" value="Chromosome"/>
</dbReference>
<dbReference type="AlphaFoldDB" id="A0A291QAD5"/>
<sequence length="32" mass="3341">MGIGMGTGMGLDTIRMDIGREGKPFIYSPPAA</sequence>
<organism evidence="1 2">
    <name type="scientific">Streptomyces formicae</name>
    <dbReference type="NCBI Taxonomy" id="1616117"/>
    <lineage>
        <taxon>Bacteria</taxon>
        <taxon>Bacillati</taxon>
        <taxon>Actinomycetota</taxon>
        <taxon>Actinomycetes</taxon>
        <taxon>Kitasatosporales</taxon>
        <taxon>Streptomycetaceae</taxon>
        <taxon>Streptomyces</taxon>
    </lineage>
</organism>
<keyword evidence="2" id="KW-1185">Reference proteome</keyword>
<dbReference type="EMBL" id="CP022685">
    <property type="protein sequence ID" value="ATL28486.1"/>
    <property type="molecule type" value="Genomic_DNA"/>
</dbReference>
<gene>
    <name evidence="1" type="ORF">KY5_3468c</name>
</gene>
<dbReference type="KEGG" id="sfk:KY5_3468c"/>
<accession>A0A291QAD5</accession>
<protein>
    <submittedName>
        <fullName evidence="1">Uncharacterized protein</fullName>
    </submittedName>
</protein>
<reference evidence="1 2" key="1">
    <citation type="submission" date="2017-08" db="EMBL/GenBank/DDBJ databases">
        <title>Complete Genome Sequence of Streptomyces formicae KY5, the formicamycin producer.</title>
        <authorList>
            <person name="Holmes N.A."/>
            <person name="Devine R."/>
            <person name="Qin Z."/>
            <person name="Seipke R.F."/>
            <person name="Wilkinson B."/>
            <person name="Hutchings M.I."/>
        </authorList>
    </citation>
    <scope>NUCLEOTIDE SEQUENCE [LARGE SCALE GENOMIC DNA]</scope>
    <source>
        <strain evidence="1 2">KY5</strain>
    </source>
</reference>
<evidence type="ECO:0000313" key="2">
    <source>
        <dbReference type="Proteomes" id="UP000221011"/>
    </source>
</evidence>
<evidence type="ECO:0000313" key="1">
    <source>
        <dbReference type="EMBL" id="ATL28486.1"/>
    </source>
</evidence>
<proteinExistence type="predicted"/>